<feature type="chain" id="PRO_5004675077" description="EGF-like domain-containing protein" evidence="3">
    <location>
        <begin position="27"/>
        <end position="461"/>
    </location>
</feature>
<feature type="transmembrane region" description="Helical" evidence="2">
    <location>
        <begin position="400"/>
        <end position="424"/>
    </location>
</feature>
<evidence type="ECO:0000313" key="5">
    <source>
        <dbReference type="EMBL" id="CDJ53572.1"/>
    </source>
</evidence>
<keyword evidence="2" id="KW-0812">Transmembrane</keyword>
<evidence type="ECO:0000256" key="1">
    <source>
        <dbReference type="SAM" id="MobiDB-lite"/>
    </source>
</evidence>
<dbReference type="VEuPathDB" id="ToxoDB:EBH_0018570"/>
<evidence type="ECO:0000256" key="2">
    <source>
        <dbReference type="SAM" id="Phobius"/>
    </source>
</evidence>
<evidence type="ECO:0000256" key="3">
    <source>
        <dbReference type="SAM" id="SignalP"/>
    </source>
</evidence>
<feature type="domain" description="EGF-like" evidence="4">
    <location>
        <begin position="352"/>
        <end position="394"/>
    </location>
</feature>
<dbReference type="OrthoDB" id="10045365at2759"/>
<feature type="domain" description="EGF-like" evidence="4">
    <location>
        <begin position="258"/>
        <end position="301"/>
    </location>
</feature>
<dbReference type="InterPro" id="IPR010916">
    <property type="entry name" value="TonB_box_CS"/>
</dbReference>
<keyword evidence="3" id="KW-0732">Signal</keyword>
<proteinExistence type="predicted"/>
<dbReference type="PROSITE" id="PS00430">
    <property type="entry name" value="TONB_DEPENDENT_REC_1"/>
    <property type="match status" value="1"/>
</dbReference>
<protein>
    <recommendedName>
        <fullName evidence="4">EGF-like domain-containing protein</fullName>
    </recommendedName>
</protein>
<evidence type="ECO:0000313" key="6">
    <source>
        <dbReference type="Proteomes" id="UP000030750"/>
    </source>
</evidence>
<gene>
    <name evidence="5" type="ORF">EBH_0018570</name>
</gene>
<keyword evidence="2" id="KW-0472">Membrane</keyword>
<feature type="signal peptide" evidence="3">
    <location>
        <begin position="1"/>
        <end position="26"/>
    </location>
</feature>
<feature type="compositionally biased region" description="Polar residues" evidence="1">
    <location>
        <begin position="56"/>
        <end position="66"/>
    </location>
</feature>
<feature type="region of interest" description="Disordered" evidence="1">
    <location>
        <begin position="44"/>
        <end position="69"/>
    </location>
</feature>
<organism evidence="5 6">
    <name type="scientific">Eimeria brunetti</name>
    <dbReference type="NCBI Taxonomy" id="51314"/>
    <lineage>
        <taxon>Eukaryota</taxon>
        <taxon>Sar</taxon>
        <taxon>Alveolata</taxon>
        <taxon>Apicomplexa</taxon>
        <taxon>Conoidasida</taxon>
        <taxon>Coccidia</taxon>
        <taxon>Eucoccidiorida</taxon>
        <taxon>Eimeriorina</taxon>
        <taxon>Eimeriidae</taxon>
        <taxon>Eimeria</taxon>
    </lineage>
</organism>
<dbReference type="Proteomes" id="UP000030750">
    <property type="component" value="Unassembled WGS sequence"/>
</dbReference>
<sequence>MKSRKVCNIISCLACLGFLLVSLAGAAELPRSFVQASTKASAASRSGSSSRSNSSTEDNTVSVQGSTDEERIAKIKEEDTPELNWRVTDGWTLPENNIYRNYLCRFGALDVPCWDSLGLYPDSEYQGWPVPIYCPPGTCCDDVMGDLRCRSSCVTGGWTVMAATNCTCKLHGYKCPENTVCDEQDTTPYGGVYCRCKDGYVGDGAVCYPDPCADSNKNRCSPGQCKGRPNGTAYCICPKGYTWDDSDLLSPACVLESLCKDDPCGPAEAVLECRTDSTTEYTCICRPGYEVGSVEGKKMCIEASAAVTCKDEPCGTEGLLSCTDTPSGPECQCKTFYRLVTEQRKKQCIYSPCEYEPCGDAVAAKSCQAGMSTYTCVCNSNYKLDTVDGQPKCVASTEDLTLFIIGATIVGVLLLISVVSCFILRRRMLMRNALEAYTQDSLEVSMGAHQDGLRASTSAWM</sequence>
<name>U6LTC4_9EIME</name>
<feature type="domain" description="EGF-like" evidence="4">
    <location>
        <begin position="211"/>
        <end position="254"/>
    </location>
</feature>
<feature type="compositionally biased region" description="Low complexity" evidence="1">
    <location>
        <begin position="44"/>
        <end position="55"/>
    </location>
</feature>
<dbReference type="InterPro" id="IPR000742">
    <property type="entry name" value="EGF"/>
</dbReference>
<dbReference type="Gene3D" id="2.90.20.10">
    <property type="entry name" value="Plasmodium vivax P25 domain"/>
    <property type="match status" value="1"/>
</dbReference>
<feature type="domain" description="EGF-like" evidence="4">
    <location>
        <begin position="308"/>
        <end position="349"/>
    </location>
</feature>
<dbReference type="EMBL" id="HG713363">
    <property type="protein sequence ID" value="CDJ53572.1"/>
    <property type="molecule type" value="Genomic_DNA"/>
</dbReference>
<reference evidence="5" key="1">
    <citation type="submission" date="2013-10" db="EMBL/GenBank/DDBJ databases">
        <title>Genomic analysis of the causative agents of coccidiosis in chickens.</title>
        <authorList>
            <person name="Reid A.J."/>
            <person name="Blake D."/>
            <person name="Billington K."/>
            <person name="Browne H."/>
            <person name="Dunn M."/>
            <person name="Hung S."/>
            <person name="Kawahara F."/>
            <person name="Miranda-Saavedra D."/>
            <person name="Mourier T."/>
            <person name="Nagra H."/>
            <person name="Otto T.D."/>
            <person name="Rawlings N."/>
            <person name="Sanchez A."/>
            <person name="Sanders M."/>
            <person name="Subramaniam C."/>
            <person name="Tay Y."/>
            <person name="Dear P."/>
            <person name="Doerig C."/>
            <person name="Gruber A."/>
            <person name="Parkinson J."/>
            <person name="Shirley M."/>
            <person name="Wan K.L."/>
            <person name="Berriman M."/>
            <person name="Tomley F."/>
            <person name="Pain A."/>
        </authorList>
    </citation>
    <scope>NUCLEOTIDE SEQUENCE [LARGE SCALE GENOMIC DNA]</scope>
    <source>
        <strain evidence="5">Houghton</strain>
    </source>
</reference>
<keyword evidence="2" id="KW-1133">Transmembrane helix</keyword>
<evidence type="ECO:0000259" key="4">
    <source>
        <dbReference type="SMART" id="SM00181"/>
    </source>
</evidence>
<keyword evidence="6" id="KW-1185">Reference proteome</keyword>
<dbReference type="SMART" id="SM00181">
    <property type="entry name" value="EGF"/>
    <property type="match status" value="5"/>
</dbReference>
<dbReference type="AlphaFoldDB" id="U6LTC4"/>
<feature type="domain" description="EGF-like" evidence="4">
    <location>
        <begin position="167"/>
        <end position="208"/>
    </location>
</feature>
<accession>U6LTC4</accession>
<reference evidence="5" key="2">
    <citation type="submission" date="2013-10" db="EMBL/GenBank/DDBJ databases">
        <authorList>
            <person name="Aslett M."/>
        </authorList>
    </citation>
    <scope>NUCLEOTIDE SEQUENCE [LARGE SCALE GENOMIC DNA]</scope>
    <source>
        <strain evidence="5">Houghton</strain>
    </source>
</reference>